<dbReference type="OrthoDB" id="9777288at2"/>
<dbReference type="Proteomes" id="UP000324376">
    <property type="component" value="Unassembled WGS sequence"/>
</dbReference>
<evidence type="ECO:0000259" key="5">
    <source>
        <dbReference type="Pfam" id="PF02826"/>
    </source>
</evidence>
<dbReference type="PANTHER" id="PTHR43026:SF1">
    <property type="entry name" value="2-HYDROXYACID DEHYDROGENASE HOMOLOG 1-RELATED"/>
    <property type="match status" value="1"/>
</dbReference>
<dbReference type="CDD" id="cd12183">
    <property type="entry name" value="LDH_like_2"/>
    <property type="match status" value="1"/>
</dbReference>
<dbReference type="GO" id="GO:0051287">
    <property type="term" value="F:NAD binding"/>
    <property type="evidence" value="ECO:0007669"/>
    <property type="project" value="InterPro"/>
</dbReference>
<evidence type="ECO:0000313" key="7">
    <source>
        <dbReference type="Proteomes" id="UP000324376"/>
    </source>
</evidence>
<keyword evidence="3" id="KW-0560">Oxidoreductase</keyword>
<accession>A0A5S5C772</accession>
<evidence type="ECO:0000256" key="1">
    <source>
        <dbReference type="ARBA" id="ARBA00005854"/>
    </source>
</evidence>
<dbReference type="Pfam" id="PF02826">
    <property type="entry name" value="2-Hacid_dh_C"/>
    <property type="match status" value="1"/>
</dbReference>
<protein>
    <submittedName>
        <fullName evidence="6">D-lactate dehydrogenase</fullName>
    </submittedName>
</protein>
<dbReference type="InterPro" id="IPR036291">
    <property type="entry name" value="NAD(P)-bd_dom_sf"/>
</dbReference>
<dbReference type="Pfam" id="PF00389">
    <property type="entry name" value="2-Hacid_dh"/>
    <property type="match status" value="1"/>
</dbReference>
<reference evidence="6 7" key="1">
    <citation type="submission" date="2019-07" db="EMBL/GenBank/DDBJ databases">
        <title>Genomic Encyclopedia of Archaeal and Bacterial Type Strains, Phase II (KMG-II): from individual species to whole genera.</title>
        <authorList>
            <person name="Goeker M."/>
        </authorList>
    </citation>
    <scope>NUCLEOTIDE SEQUENCE [LARGE SCALE GENOMIC DNA]</scope>
    <source>
        <strain evidence="6 7">DSM 17527</strain>
    </source>
</reference>
<gene>
    <name evidence="6" type="ORF">BD809_10464</name>
</gene>
<dbReference type="SUPFAM" id="SSF52283">
    <property type="entry name" value="Formate/glycerate dehydrogenase catalytic domain-like"/>
    <property type="match status" value="1"/>
</dbReference>
<comment type="similarity">
    <text evidence="1 3">Belongs to the D-isomer specific 2-hydroxyacid dehydrogenase family.</text>
</comment>
<keyword evidence="7" id="KW-1185">Reference proteome</keyword>
<keyword evidence="2" id="KW-0520">NAD</keyword>
<dbReference type="GO" id="GO:0008720">
    <property type="term" value="F:D-lactate dehydrogenase (NAD+) activity"/>
    <property type="evidence" value="ECO:0007669"/>
    <property type="project" value="TreeGrafter"/>
</dbReference>
<dbReference type="InterPro" id="IPR006140">
    <property type="entry name" value="D-isomer_DH_NAD-bd"/>
</dbReference>
<dbReference type="Gene3D" id="3.40.50.720">
    <property type="entry name" value="NAD(P)-binding Rossmann-like Domain"/>
    <property type="match status" value="2"/>
</dbReference>
<dbReference type="EMBL" id="VNHU01000004">
    <property type="protein sequence ID" value="TYP74246.1"/>
    <property type="molecule type" value="Genomic_DNA"/>
</dbReference>
<dbReference type="PANTHER" id="PTHR43026">
    <property type="entry name" value="2-HYDROXYACID DEHYDROGENASE HOMOLOG 1-RELATED"/>
    <property type="match status" value="1"/>
</dbReference>
<evidence type="ECO:0000313" key="6">
    <source>
        <dbReference type="EMBL" id="TYP74246.1"/>
    </source>
</evidence>
<feature type="domain" description="D-isomer specific 2-hydroxyacid dehydrogenase catalytic" evidence="4">
    <location>
        <begin position="3"/>
        <end position="325"/>
    </location>
</feature>
<sequence length="335" mass="37208">MKILIYSAKDFEIPYLEKANNDHHTLHYVPERLAADTAMMAIGFDGISIFSADDGSAKVLELLRDFGVKYIALRSAGYDNVNIKAATKLGIRISHTPDYSPNAIAEHAMALLLALNRKLIIANKNVEKYNFSLSNLVGFDLFQKKVGILGVGRIGKVLVKILSGFGCKLIANDIVENKELSKQYGVSYTDLDTLCTESDIIIISVPLTSDTHHLIDASCIALMKKNVMLINIARGAVVKTADIMDALDKNHIGWYGSDVYEHEHGIFFYNHSLHPPKDTMLKKMIAHPKVLLTPHQAFATDEALINIASTTINAFTFWETEQSLPYELTSIKEKV</sequence>
<dbReference type="InterPro" id="IPR006139">
    <property type="entry name" value="D-isomer_2_OHA_DH_cat_dom"/>
</dbReference>
<evidence type="ECO:0000256" key="3">
    <source>
        <dbReference type="RuleBase" id="RU003719"/>
    </source>
</evidence>
<dbReference type="SUPFAM" id="SSF51735">
    <property type="entry name" value="NAD(P)-binding Rossmann-fold domains"/>
    <property type="match status" value="1"/>
</dbReference>
<name>A0A5S5C772_9FLAO</name>
<evidence type="ECO:0000256" key="2">
    <source>
        <dbReference type="ARBA" id="ARBA00023027"/>
    </source>
</evidence>
<dbReference type="AlphaFoldDB" id="A0A5S5C772"/>
<comment type="caution">
    <text evidence="6">The sequence shown here is derived from an EMBL/GenBank/DDBJ whole genome shotgun (WGS) entry which is preliminary data.</text>
</comment>
<proteinExistence type="inferred from homology"/>
<feature type="domain" description="D-isomer specific 2-hydroxyacid dehydrogenase NAD-binding" evidence="5">
    <location>
        <begin position="109"/>
        <end position="297"/>
    </location>
</feature>
<dbReference type="RefSeq" id="WP_148782364.1">
    <property type="nucleotide sequence ID" value="NZ_VNHU01000004.1"/>
</dbReference>
<organism evidence="6 7">
    <name type="scientific">Aquimarina intermedia</name>
    <dbReference type="NCBI Taxonomy" id="350814"/>
    <lineage>
        <taxon>Bacteria</taxon>
        <taxon>Pseudomonadati</taxon>
        <taxon>Bacteroidota</taxon>
        <taxon>Flavobacteriia</taxon>
        <taxon>Flavobacteriales</taxon>
        <taxon>Flavobacteriaceae</taxon>
        <taxon>Aquimarina</taxon>
    </lineage>
</organism>
<dbReference type="InterPro" id="IPR058205">
    <property type="entry name" value="D-LDH-like"/>
</dbReference>
<evidence type="ECO:0000259" key="4">
    <source>
        <dbReference type="Pfam" id="PF00389"/>
    </source>
</evidence>